<protein>
    <submittedName>
        <fullName evidence="1">Uncharacterized protein</fullName>
    </submittedName>
</protein>
<dbReference type="AlphaFoldDB" id="A0A9P7A1M9"/>
<dbReference type="EMBL" id="JABBWD010000007">
    <property type="protein sequence ID" value="KAG1780789.1"/>
    <property type="molecule type" value="Genomic_DNA"/>
</dbReference>
<sequence length="73" mass="8299">MCYKIIQYAEYSCSHQTVTRQQVVDCRKRDCRFSPSHQTGMHTCGSTCSQMSVSCLTTLTANSRPPECFLIKD</sequence>
<keyword evidence="2" id="KW-1185">Reference proteome</keyword>
<evidence type="ECO:0000313" key="1">
    <source>
        <dbReference type="EMBL" id="KAG1780789.1"/>
    </source>
</evidence>
<comment type="caution">
    <text evidence="1">The sequence shown here is derived from an EMBL/GenBank/DDBJ whole genome shotgun (WGS) entry which is preliminary data.</text>
</comment>
<accession>A0A9P7A1M9</accession>
<organism evidence="1 2">
    <name type="scientific">Suillus placidus</name>
    <dbReference type="NCBI Taxonomy" id="48579"/>
    <lineage>
        <taxon>Eukaryota</taxon>
        <taxon>Fungi</taxon>
        <taxon>Dikarya</taxon>
        <taxon>Basidiomycota</taxon>
        <taxon>Agaricomycotina</taxon>
        <taxon>Agaricomycetes</taxon>
        <taxon>Agaricomycetidae</taxon>
        <taxon>Boletales</taxon>
        <taxon>Suillineae</taxon>
        <taxon>Suillaceae</taxon>
        <taxon>Suillus</taxon>
    </lineage>
</organism>
<reference evidence="1" key="1">
    <citation type="journal article" date="2020" name="New Phytol.">
        <title>Comparative genomics reveals dynamic genome evolution in host specialist ectomycorrhizal fungi.</title>
        <authorList>
            <person name="Lofgren L.A."/>
            <person name="Nguyen N.H."/>
            <person name="Vilgalys R."/>
            <person name="Ruytinx J."/>
            <person name="Liao H.L."/>
            <person name="Branco S."/>
            <person name="Kuo A."/>
            <person name="LaButti K."/>
            <person name="Lipzen A."/>
            <person name="Andreopoulos W."/>
            <person name="Pangilinan J."/>
            <person name="Riley R."/>
            <person name="Hundley H."/>
            <person name="Na H."/>
            <person name="Barry K."/>
            <person name="Grigoriev I.V."/>
            <person name="Stajich J.E."/>
            <person name="Kennedy P.G."/>
        </authorList>
    </citation>
    <scope>NUCLEOTIDE SEQUENCE</scope>
    <source>
        <strain evidence="1">DOB743</strain>
    </source>
</reference>
<name>A0A9P7A1M9_9AGAM</name>
<evidence type="ECO:0000313" key="2">
    <source>
        <dbReference type="Proteomes" id="UP000714275"/>
    </source>
</evidence>
<proteinExistence type="predicted"/>
<gene>
    <name evidence="1" type="ORF">EV702DRAFT_1075701</name>
</gene>
<dbReference type="Proteomes" id="UP000714275">
    <property type="component" value="Unassembled WGS sequence"/>
</dbReference>
<dbReference type="OrthoDB" id="3146759at2759"/>